<feature type="domain" description="LNR" evidence="5">
    <location>
        <begin position="126"/>
        <end position="164"/>
    </location>
</feature>
<feature type="domain" description="LNR" evidence="5">
    <location>
        <begin position="193"/>
        <end position="231"/>
    </location>
</feature>
<feature type="transmembrane region" description="Helical" evidence="4">
    <location>
        <begin position="2155"/>
        <end position="2177"/>
    </location>
</feature>
<reference evidence="6" key="1">
    <citation type="submission" date="2021-09" db="EMBL/GenBank/DDBJ databases">
        <authorList>
            <consortium name="AG Swart"/>
            <person name="Singh M."/>
            <person name="Singh A."/>
            <person name="Seah K."/>
            <person name="Emmerich C."/>
        </authorList>
    </citation>
    <scope>NUCLEOTIDE SEQUENCE</scope>
    <source>
        <strain evidence="6">ATCC30299</strain>
    </source>
</reference>
<name>A0AAU9J6H0_9CILI</name>
<evidence type="ECO:0000313" key="6">
    <source>
        <dbReference type="EMBL" id="CAG9321394.1"/>
    </source>
</evidence>
<dbReference type="InterPro" id="IPR011050">
    <property type="entry name" value="Pectin_lyase_fold/virulence"/>
</dbReference>
<keyword evidence="7" id="KW-1185">Reference proteome</keyword>
<evidence type="ECO:0000256" key="3">
    <source>
        <dbReference type="ARBA" id="ARBA00023180"/>
    </source>
</evidence>
<feature type="transmembrane region" description="Helical" evidence="4">
    <location>
        <begin position="2271"/>
        <end position="2288"/>
    </location>
</feature>
<feature type="transmembrane region" description="Helical" evidence="4">
    <location>
        <begin position="2105"/>
        <end position="2121"/>
    </location>
</feature>
<organism evidence="6 7">
    <name type="scientific">Blepharisma stoltei</name>
    <dbReference type="NCBI Taxonomy" id="1481888"/>
    <lineage>
        <taxon>Eukaryota</taxon>
        <taxon>Sar</taxon>
        <taxon>Alveolata</taxon>
        <taxon>Ciliophora</taxon>
        <taxon>Postciliodesmatophora</taxon>
        <taxon>Heterotrichea</taxon>
        <taxon>Heterotrichida</taxon>
        <taxon>Blepharismidae</taxon>
        <taxon>Blepharisma</taxon>
    </lineage>
</organism>
<feature type="transmembrane region" description="Helical" evidence="4">
    <location>
        <begin position="2066"/>
        <end position="2093"/>
    </location>
</feature>
<dbReference type="PANTHER" id="PTHR11319:SF35">
    <property type="entry name" value="OUTER MEMBRANE PROTEIN PMPC-RELATED"/>
    <property type="match status" value="1"/>
</dbReference>
<dbReference type="PANTHER" id="PTHR11319">
    <property type="entry name" value="G PROTEIN-COUPLED RECEPTOR-RELATED"/>
    <property type="match status" value="1"/>
</dbReference>
<dbReference type="Proteomes" id="UP001162131">
    <property type="component" value="Unassembled WGS sequence"/>
</dbReference>
<sequence length="2401" mass="267924">MLIIFTTLLYLSEALEILCNTSKCPKSIRGDGNCNPGCYTLPCKYDTGAEDGDYYSLWNSDCLWDCILKTDCPSFYLKNGACDDVCNNEYCGYDWGDCSYCGPSCAKDQLGGTCDEGCNIPECYYDMGACKECSAGCNSGNLGNGICDDECNTADCNFDMGDCVNKTCATNCKTWMVGNSVCDEACYVEECEYDKTDCTCAPFCYETMLGDGVCNDECNNLNCKYDNGDCGYCSSGCTIKMLANSVCDSNCNTKDCEWDYYTCGCADGCSVSDYGNCKPECLVGTCNYDRMGSDSSKWCNNQNLVLFTIYQQMIKNDPSYVVSADQCYSASNNQCTLEKALDTATCHQECFISECNYGLCGTSSYSTCTSTLPSSASNLCEFCTTSYSGLGTSCSQCSSSCNYLFLYGLSLSISKISTNFPHLSIYYATSHMNGYSPSGDGSYNNPYQTLDYALQTVTTTQNVLFLINDGNYTLSWGGWWPYSTYQKNQWWRVLPLDSSHIFVKIDSMWINSLQIFGKFEWDNIIFDGYSRYPCHNSEYCSYCPYMTYNASDLYYYNDRGERFSEDDKSWWCESMASSYNWLPVFAPIRCGDCSGYYSYCDPCQITFRNAKFLNFRSQYNCILGGPGILRLFNVDFDNIWLKTAENSAVISMPHNSYFNSKLIYVKGSVTRLNNGYEFGDPVDFRGFLYYQNSESVYIKDVEFKYNLVYRSPDSTLTQASLFYVSNVNFFEINSCTFMYNYCEDGLFNLPLDISKYPGSVNETNYLSYLFKDHVYIHDSTFISNYGNSSFINIDFSNYLLNVRIENSNFELNGVESESLIKIKNAQMLDEYKTETTQSVYSGGHTVEIIYGPRYCKLNDLTFEHNYGNGMIDTTSMTNYELKNLIIDSNGSPDGYDNFNTILLDFFIQNRDENNLYISRNVNNPATIDCEFMVLVESSYSIDISPVTLSNNFCRNSSPTFKILESDTHEMVSINCTLQIANTQQPPCFIFSGNFDRSFTNSTFSNNIYSNEGNGTIVIQDYANLSINNCDFINNTADNGAAIYAYGKDMTISSSNFDSNLSPNGYGGAIYNLMAGDNEGLLGFSECTFNNNSALIGGSVYLAQQESSASTRILIDSSNFTINKASNGSALYIDGSVTLGQDSMIASSIFQENDSTMSSTILQFCNKGSITYYLCGFLGNSAELNSVIHMNASESKVSFDSCTFKHNLGSSVILADNQKSITYIETKKCLFQDNSGIIVSLNNDQLVDEGSSFQSNKVSDGPCFHLQNSAVISKSSTYSDNISLKNGGIFTLENNSSFSCSACDFKNNEAQSSGIVLLNTNCSFYCNFCNFANNKARAEGIIYAKEAYQFSFSNSKFLNNSCENDCSIIYGYNLIEALSMNTCEIHENNPKNGNTISLTNSKLSISSSHISKNKGGLKLSFSDLEISGSSFSNQNCTEGCFINLSSDCNAIIKNSNFINANSTSSGGAIFSSSSSITIESSSFKNIYSQSEGSSIYSNFDSILNIKNSEFLSSYSHNMGGVINAYQTPCSIENSIFDKYSQSGIYGFDLEKLEISGSSFSNGNGILGGAVHCNYCNNIKIGSSKFLNNSASLGGALYFGTDMGKKIENTHFIDGTTFIDNKAENGGAVFSGDANLYVSSSVFLKNQAIADEILEEKEVAKGMGGAVKISCPDGSKCDFGFNLCNFTENEASYSGGAISFDDWPPELQNNTYIDNYAQYGANYASYPEKLLMINENGSLDNHRELGDESDGSTNLLGLAPGQKSSQALLVAVVDHMNQIVTTDDSSFCELKTENSSAIIEGITVVKANGGIYNFSDLTISDVPGQKVIIKLYSTAFSSKNYSDQASQNLFINVNLRNCEIGEENSGNSCQICKDGYYNLDANKSECLPCPEEADCLGSFVMVPKSKHWRDNMYSDKFWKCPNPSACLGSPNPSNISYTGWCSQGYKGNKCQSCESGYSHQNNNKCKKCPDSSSSILITIIMILALLTVAFIMYKASIKSSLKPKSIASVYIKIFINYLQMIVITSTFNLNWPSEVLDLFYVQISLDYIYQQIFSFECLFKDDSQDSVYFRSLIMVAFIPAVMIVLAGMVWIIVISVKSSVKHIWDKYISSCIILIFLVYPSVIRKMFSVFRCTEVNAGEYWLEENLDIKCWNYEHKMYALVVALPALVVWGLLLPAACLTDLIKKKNSLDCLNVKIRYGFLMNWYEKKYYYWEFIILYSKLLLICCSVFLTSIAIKLQALIATILLSVYLQIQFSNNPYSQQKLNAMEFRAKLVCVTIIYSGLFYLTDSLNSDQDLFFYALIIIAHIFFLIHCWINILKEVFFATQEKILQWRGKMKVSYDQESYELHKESFSDIKALPEKFIGLYPSIEHQPESENQDIDIRSDYNLNNEEKVENDHIIKSC</sequence>
<proteinExistence type="predicted"/>
<dbReference type="InterPro" id="IPR000800">
    <property type="entry name" value="Notch_dom"/>
</dbReference>
<accession>A0AAU9J6H0</accession>
<dbReference type="SUPFAM" id="SSF51126">
    <property type="entry name" value="Pectin lyase-like"/>
    <property type="match status" value="2"/>
</dbReference>
<evidence type="ECO:0000256" key="1">
    <source>
        <dbReference type="ARBA" id="ARBA00022737"/>
    </source>
</evidence>
<feature type="transmembrane region" description="Helical" evidence="4">
    <location>
        <begin position="2207"/>
        <end position="2228"/>
    </location>
</feature>
<keyword evidence="2" id="KW-1015">Disulfide bond</keyword>
<keyword evidence="4" id="KW-0812">Transmembrane</keyword>
<dbReference type="SMART" id="SM01411">
    <property type="entry name" value="Ephrin_rec_like"/>
    <property type="match status" value="2"/>
</dbReference>
<feature type="transmembrane region" description="Helical" evidence="4">
    <location>
        <begin position="2294"/>
        <end position="2316"/>
    </location>
</feature>
<protein>
    <recommendedName>
        <fullName evidence="5">LNR domain-containing protein</fullName>
    </recommendedName>
</protein>
<keyword evidence="4" id="KW-1133">Transmembrane helix</keyword>
<keyword evidence="4" id="KW-0472">Membrane</keyword>
<evidence type="ECO:0000256" key="4">
    <source>
        <dbReference type="SAM" id="Phobius"/>
    </source>
</evidence>
<dbReference type="Gene3D" id="3.30.300.320">
    <property type="match status" value="3"/>
</dbReference>
<keyword evidence="1" id="KW-0677">Repeat</keyword>
<feature type="transmembrane region" description="Helical" evidence="4">
    <location>
        <begin position="1972"/>
        <end position="1991"/>
    </location>
</feature>
<evidence type="ECO:0000313" key="7">
    <source>
        <dbReference type="Proteomes" id="UP001162131"/>
    </source>
</evidence>
<feature type="transmembrane region" description="Helical" evidence="4">
    <location>
        <begin position="2234"/>
        <end position="2250"/>
    </location>
</feature>
<comment type="caution">
    <text evidence="6">The sequence shown here is derived from an EMBL/GenBank/DDBJ whole genome shotgun (WGS) entry which is preliminary data.</text>
</comment>
<dbReference type="Pfam" id="PF00066">
    <property type="entry name" value="Notch"/>
    <property type="match status" value="2"/>
</dbReference>
<evidence type="ECO:0000256" key="2">
    <source>
        <dbReference type="ARBA" id="ARBA00023157"/>
    </source>
</evidence>
<keyword evidence="3" id="KW-0325">Glycoprotein</keyword>
<feature type="transmembrane region" description="Helical" evidence="4">
    <location>
        <begin position="2012"/>
        <end position="2029"/>
    </location>
</feature>
<evidence type="ECO:0000259" key="5">
    <source>
        <dbReference type="SMART" id="SM00004"/>
    </source>
</evidence>
<gene>
    <name evidence="6" type="ORF">BSTOLATCC_MIC28676</name>
</gene>
<dbReference type="EMBL" id="CAJZBQ010000028">
    <property type="protein sequence ID" value="CAG9321394.1"/>
    <property type="molecule type" value="Genomic_DNA"/>
</dbReference>
<dbReference type="SMART" id="SM00004">
    <property type="entry name" value="NL"/>
    <property type="match status" value="2"/>
</dbReference>